<gene>
    <name evidence="1" type="ORF">PSYICH_LOCUS5523</name>
</gene>
<keyword evidence="2" id="KW-1185">Reference proteome</keyword>
<evidence type="ECO:0000313" key="2">
    <source>
        <dbReference type="Proteomes" id="UP001153636"/>
    </source>
</evidence>
<dbReference type="OrthoDB" id="6683829at2759"/>
<organism evidence="1 2">
    <name type="scientific">Psylliodes chrysocephalus</name>
    <dbReference type="NCBI Taxonomy" id="3402493"/>
    <lineage>
        <taxon>Eukaryota</taxon>
        <taxon>Metazoa</taxon>
        <taxon>Ecdysozoa</taxon>
        <taxon>Arthropoda</taxon>
        <taxon>Hexapoda</taxon>
        <taxon>Insecta</taxon>
        <taxon>Pterygota</taxon>
        <taxon>Neoptera</taxon>
        <taxon>Endopterygota</taxon>
        <taxon>Coleoptera</taxon>
        <taxon>Polyphaga</taxon>
        <taxon>Cucujiformia</taxon>
        <taxon>Chrysomeloidea</taxon>
        <taxon>Chrysomelidae</taxon>
        <taxon>Galerucinae</taxon>
        <taxon>Alticini</taxon>
        <taxon>Psylliodes</taxon>
    </lineage>
</organism>
<sequence>MFRQCRIINRFIRNFRVPISYKSNNFRKLVKIGEVSLIVCTQTIYASKMGDESTEKLEDDITKAIQEGEVATINLMTQLKDFVVGTSEDYRKCIKQQIEIMRKASYIHAGPHSEVYDELPQYRTLANELKKQLSEHCALFNTLVNMAKIKNTELLKECKVGEQMTEFQALQRIVEKEMELNSKCEKELLQVFTDSILNEVLFGSVD</sequence>
<dbReference type="Proteomes" id="UP001153636">
    <property type="component" value="Chromosome 17"/>
</dbReference>
<accession>A0A9P0CRI1</accession>
<dbReference type="AlphaFoldDB" id="A0A9P0CRI1"/>
<evidence type="ECO:0000313" key="1">
    <source>
        <dbReference type="EMBL" id="CAH1104560.1"/>
    </source>
</evidence>
<dbReference type="EMBL" id="OV651829">
    <property type="protein sequence ID" value="CAH1104560.1"/>
    <property type="molecule type" value="Genomic_DNA"/>
</dbReference>
<name>A0A9P0CRI1_9CUCU</name>
<protein>
    <submittedName>
        <fullName evidence="1">Uncharacterized protein</fullName>
    </submittedName>
</protein>
<reference evidence="1" key="1">
    <citation type="submission" date="2022-01" db="EMBL/GenBank/DDBJ databases">
        <authorList>
            <person name="King R."/>
        </authorList>
    </citation>
    <scope>NUCLEOTIDE SEQUENCE</scope>
</reference>
<proteinExistence type="predicted"/>